<dbReference type="GO" id="GO:0005694">
    <property type="term" value="C:chromosome"/>
    <property type="evidence" value="ECO:0007669"/>
    <property type="project" value="UniProtKB-SubCell"/>
</dbReference>
<feature type="binding site" evidence="19">
    <location>
        <position position="317"/>
    </location>
    <ligand>
        <name>substrate</name>
    </ligand>
</feature>
<dbReference type="OrthoDB" id="73273at2759"/>
<evidence type="ECO:0000256" key="7">
    <source>
        <dbReference type="ARBA" id="ARBA00022491"/>
    </source>
</evidence>
<evidence type="ECO:0000256" key="12">
    <source>
        <dbReference type="ARBA" id="ARBA00023163"/>
    </source>
</evidence>
<dbReference type="Pfam" id="PF00850">
    <property type="entry name" value="Hist_deacetyl"/>
    <property type="match status" value="1"/>
</dbReference>
<keyword evidence="8 20" id="KW-0479">Metal-binding</keyword>
<dbReference type="PIRSF" id="PIRSF037913">
    <property type="entry name" value="His_deacetylse_1"/>
    <property type="match status" value="1"/>
</dbReference>
<evidence type="ECO:0000256" key="5">
    <source>
        <dbReference type="ARBA" id="ARBA00022454"/>
    </source>
</evidence>
<dbReference type="AlphaFoldDB" id="A0A7I8VFT9"/>
<organism evidence="22 23">
    <name type="scientific">Dimorphilus gyrociliatus</name>
    <dbReference type="NCBI Taxonomy" id="2664684"/>
    <lineage>
        <taxon>Eukaryota</taxon>
        <taxon>Metazoa</taxon>
        <taxon>Spiralia</taxon>
        <taxon>Lophotrochozoa</taxon>
        <taxon>Annelida</taxon>
        <taxon>Polychaeta</taxon>
        <taxon>Polychaeta incertae sedis</taxon>
        <taxon>Dinophilidae</taxon>
        <taxon>Dimorphilus</taxon>
    </lineage>
</organism>
<dbReference type="PRINTS" id="PR01271">
    <property type="entry name" value="HISDACETLASE"/>
</dbReference>
<dbReference type="EMBL" id="CAJFCJ010000003">
    <property type="protein sequence ID" value="CAD5113386.1"/>
    <property type="molecule type" value="Genomic_DNA"/>
</dbReference>
<dbReference type="EC" id="3.5.1.98" evidence="17"/>
<dbReference type="GO" id="GO:0005737">
    <property type="term" value="C:cytoplasm"/>
    <property type="evidence" value="ECO:0007669"/>
    <property type="project" value="UniProtKB-SubCell"/>
</dbReference>
<dbReference type="GO" id="GO:0141221">
    <property type="term" value="F:histone deacetylase activity, hydrolytic mechanism"/>
    <property type="evidence" value="ECO:0007669"/>
    <property type="project" value="UniProtKB-EC"/>
</dbReference>
<gene>
    <name evidence="22" type="ORF">DGYR_LOCUS2388</name>
</gene>
<feature type="binding site" evidence="20">
    <location>
        <position position="189"/>
    </location>
    <ligand>
        <name>a divalent metal cation</name>
        <dbReference type="ChEBI" id="CHEBI:60240"/>
    </ligand>
</feature>
<evidence type="ECO:0000256" key="17">
    <source>
        <dbReference type="PIRNR" id="PIRNR037913"/>
    </source>
</evidence>
<evidence type="ECO:0000313" key="22">
    <source>
        <dbReference type="EMBL" id="CAD5113386.1"/>
    </source>
</evidence>
<evidence type="ECO:0000256" key="18">
    <source>
        <dbReference type="PIRSR" id="PIRSR037913-1"/>
    </source>
</evidence>
<evidence type="ECO:0000256" key="4">
    <source>
        <dbReference type="ARBA" id="ARBA00004496"/>
    </source>
</evidence>
<comment type="catalytic activity">
    <reaction evidence="15">
        <text>N(6)-(2E)-butenoyl-L-lysyl-[protein] + H2O = (2E)-2-butenoate + L-lysyl-[protein]</text>
        <dbReference type="Rhea" id="RHEA:69172"/>
        <dbReference type="Rhea" id="RHEA-COMP:9752"/>
        <dbReference type="Rhea" id="RHEA-COMP:13707"/>
        <dbReference type="ChEBI" id="CHEBI:15377"/>
        <dbReference type="ChEBI" id="CHEBI:29969"/>
        <dbReference type="ChEBI" id="CHEBI:35899"/>
        <dbReference type="ChEBI" id="CHEBI:137954"/>
    </reaction>
    <physiologicalReaction direction="left-to-right" evidence="15">
        <dbReference type="Rhea" id="RHEA:69173"/>
    </physiologicalReaction>
</comment>
<dbReference type="GO" id="GO:0005634">
    <property type="term" value="C:nucleus"/>
    <property type="evidence" value="ECO:0007669"/>
    <property type="project" value="UniProtKB-SubCell"/>
</dbReference>
<comment type="similarity">
    <text evidence="17">Belongs to the histone deacetylase family. HD Type 1 subfamily.</text>
</comment>
<feature type="binding site" evidence="20">
    <location>
        <position position="278"/>
    </location>
    <ligand>
        <name>a divalent metal cation</name>
        <dbReference type="ChEBI" id="CHEBI:60240"/>
    </ligand>
</feature>
<comment type="subcellular location">
    <subcellularLocation>
        <location evidence="3">Chromosome</location>
    </subcellularLocation>
    <subcellularLocation>
        <location evidence="4">Cytoplasm</location>
    </subcellularLocation>
    <subcellularLocation>
        <location evidence="2 17">Nucleus</location>
    </subcellularLocation>
</comment>
<evidence type="ECO:0000256" key="6">
    <source>
        <dbReference type="ARBA" id="ARBA00022490"/>
    </source>
</evidence>
<comment type="caution">
    <text evidence="22">The sequence shown here is derived from an EMBL/GenBank/DDBJ whole genome shotgun (WGS) entry which is preliminary data.</text>
</comment>
<feature type="binding site" evidence="20">
    <location>
        <position position="191"/>
    </location>
    <ligand>
        <name>a divalent metal cation</name>
        <dbReference type="ChEBI" id="CHEBI:60240"/>
    </ligand>
</feature>
<evidence type="ECO:0000256" key="3">
    <source>
        <dbReference type="ARBA" id="ARBA00004286"/>
    </source>
</evidence>
<keyword evidence="6" id="KW-0963">Cytoplasm</keyword>
<evidence type="ECO:0000259" key="21">
    <source>
        <dbReference type="Pfam" id="PF00850"/>
    </source>
</evidence>
<feature type="domain" description="Histone deacetylase" evidence="21">
    <location>
        <begin position="44"/>
        <end position="332"/>
    </location>
</feature>
<feature type="active site" description="Proton acceptor" evidence="18">
    <location>
        <position position="154"/>
    </location>
</feature>
<dbReference type="PANTHER" id="PTHR10625:SF14">
    <property type="entry name" value="HISTONE DEACETYLASE 8"/>
    <property type="match status" value="1"/>
</dbReference>
<dbReference type="PANTHER" id="PTHR10625">
    <property type="entry name" value="HISTONE DEACETYLASE HDAC1-RELATED"/>
    <property type="match status" value="1"/>
</dbReference>
<protein>
    <recommendedName>
        <fullName evidence="17">Histone deacetylase</fullName>
        <ecNumber evidence="17">3.5.1.98</ecNumber>
    </recommendedName>
</protein>
<dbReference type="SUPFAM" id="SSF52768">
    <property type="entry name" value="Arginase/deacetylase"/>
    <property type="match status" value="1"/>
</dbReference>
<dbReference type="Gene3D" id="3.40.800.20">
    <property type="entry name" value="Histone deacetylase domain"/>
    <property type="match status" value="1"/>
</dbReference>
<proteinExistence type="inferred from homology"/>
<keyword evidence="10 17" id="KW-0156">Chromatin regulator</keyword>
<evidence type="ECO:0000256" key="9">
    <source>
        <dbReference type="ARBA" id="ARBA00022801"/>
    </source>
</evidence>
<evidence type="ECO:0000256" key="10">
    <source>
        <dbReference type="ARBA" id="ARBA00022853"/>
    </source>
</evidence>
<comment type="catalytic activity">
    <reaction evidence="16">
        <text>N(6)-acetyl-L-lysyl-[histone] + H2O = L-lysyl-[histone] + acetate</text>
        <dbReference type="Rhea" id="RHEA:58196"/>
        <dbReference type="Rhea" id="RHEA-COMP:9845"/>
        <dbReference type="Rhea" id="RHEA-COMP:11338"/>
        <dbReference type="ChEBI" id="CHEBI:15377"/>
        <dbReference type="ChEBI" id="CHEBI:29969"/>
        <dbReference type="ChEBI" id="CHEBI:30089"/>
        <dbReference type="ChEBI" id="CHEBI:61930"/>
        <dbReference type="EC" id="3.5.1.98"/>
    </reaction>
    <physiologicalReaction direction="left-to-right" evidence="16">
        <dbReference type="Rhea" id="RHEA:58197"/>
    </physiologicalReaction>
</comment>
<evidence type="ECO:0000256" key="11">
    <source>
        <dbReference type="ARBA" id="ARBA00023015"/>
    </source>
</evidence>
<dbReference type="InterPro" id="IPR023801">
    <property type="entry name" value="His_deacetylse_dom"/>
</dbReference>
<accession>A0A7I8VFT9</accession>
<dbReference type="Proteomes" id="UP000549394">
    <property type="component" value="Unassembled WGS sequence"/>
</dbReference>
<comment type="catalytic activity">
    <reaction evidence="14">
        <text>N(6)-acetyl-L-lysyl-[protein] + H2O = L-lysyl-[protein] + acetate</text>
        <dbReference type="Rhea" id="RHEA:58108"/>
        <dbReference type="Rhea" id="RHEA-COMP:9752"/>
        <dbReference type="Rhea" id="RHEA-COMP:10731"/>
        <dbReference type="ChEBI" id="CHEBI:15377"/>
        <dbReference type="ChEBI" id="CHEBI:29969"/>
        <dbReference type="ChEBI" id="CHEBI:30089"/>
        <dbReference type="ChEBI" id="CHEBI:61930"/>
    </reaction>
    <physiologicalReaction direction="left-to-right" evidence="14">
        <dbReference type="Rhea" id="RHEA:58109"/>
    </physiologicalReaction>
</comment>
<evidence type="ECO:0000256" key="16">
    <source>
        <dbReference type="ARBA" id="ARBA00049416"/>
    </source>
</evidence>
<comment type="cofactor">
    <cofactor evidence="1">
        <name>a divalent metal cation</name>
        <dbReference type="ChEBI" id="CHEBI:60240"/>
    </cofactor>
</comment>
<dbReference type="InterPro" id="IPR003084">
    <property type="entry name" value="HDAC_I/II"/>
</dbReference>
<dbReference type="InterPro" id="IPR037138">
    <property type="entry name" value="His_deacetylse_dom_sf"/>
</dbReference>
<evidence type="ECO:0000256" key="19">
    <source>
        <dbReference type="PIRSR" id="PIRSR037913-2"/>
    </source>
</evidence>
<keyword evidence="9 17" id="KW-0378">Hydrolase</keyword>
<evidence type="ECO:0000256" key="14">
    <source>
        <dbReference type="ARBA" id="ARBA00049136"/>
    </source>
</evidence>
<keyword evidence="23" id="KW-1185">Reference proteome</keyword>
<evidence type="ECO:0000256" key="2">
    <source>
        <dbReference type="ARBA" id="ARBA00004123"/>
    </source>
</evidence>
<dbReference type="InterPro" id="IPR023696">
    <property type="entry name" value="Ureohydrolase_dom_sf"/>
</dbReference>
<dbReference type="InterPro" id="IPR000286">
    <property type="entry name" value="HDACs"/>
</dbReference>
<keyword evidence="7" id="KW-0678">Repressor</keyword>
<evidence type="ECO:0000313" key="23">
    <source>
        <dbReference type="Proteomes" id="UP000549394"/>
    </source>
</evidence>
<keyword evidence="12 17" id="KW-0804">Transcription</keyword>
<evidence type="ECO:0000256" key="1">
    <source>
        <dbReference type="ARBA" id="ARBA00001968"/>
    </source>
</evidence>
<keyword evidence="13 17" id="KW-0539">Nucleus</keyword>
<sequence length="389" mass="42666">MASVGGKLEVHGESSCVIITRKPNIGYVYSPDYIEKCTMPKIGNRAALTHELIKSCGLLTNATIISPRKATTNHLKLFHSSDYVEFLEATANVAEFNESFEEKAAEFDLRYDCEIFDGLFDYVTSVAGGTLTAVQALIMGVCRTVINWNGGWHHAHRGRASGYCYVNDIVIGILHLRKKFKKILYIDVDAHHGDGVQEAFEHSKNIMTVSFHNYSRGFYPGTGSVEEIGIASGTGCNVNVPLKSGINDTMFCYVFDRVLKEVSNVFSADAIVLQCGVDGLSRDPTAAFNLTDGAFVHVAKKLNDLDVPIIMLGGGGYDEINAAKCWTAVTAAVCDTELPEDIPEHEYFTEYGPSFDMGVEEGKLKNLNDENYINSVLEKISANLSKVVK</sequence>
<feature type="binding site" evidence="19">
    <location>
        <position position="112"/>
    </location>
    <ligand>
        <name>substrate</name>
    </ligand>
</feature>
<dbReference type="PRINTS" id="PR01270">
    <property type="entry name" value="HDASUPER"/>
</dbReference>
<evidence type="ECO:0000256" key="20">
    <source>
        <dbReference type="PIRSR" id="PIRSR037913-3"/>
    </source>
</evidence>
<reference evidence="22 23" key="1">
    <citation type="submission" date="2020-08" db="EMBL/GenBank/DDBJ databases">
        <authorList>
            <person name="Hejnol A."/>
        </authorList>
    </citation>
    <scope>NUCLEOTIDE SEQUENCE [LARGE SCALE GENOMIC DNA]</scope>
</reference>
<dbReference type="GO" id="GO:0046872">
    <property type="term" value="F:metal ion binding"/>
    <property type="evidence" value="ECO:0007669"/>
    <property type="project" value="UniProtKB-KW"/>
</dbReference>
<name>A0A7I8VFT9_9ANNE</name>
<keyword evidence="11 17" id="KW-0805">Transcription regulation</keyword>
<evidence type="ECO:0000256" key="15">
    <source>
        <dbReference type="ARBA" id="ARBA00049193"/>
    </source>
</evidence>
<feature type="binding site" evidence="19">
    <location>
        <position position="162"/>
    </location>
    <ligand>
        <name>substrate</name>
    </ligand>
</feature>
<evidence type="ECO:0000256" key="8">
    <source>
        <dbReference type="ARBA" id="ARBA00022723"/>
    </source>
</evidence>
<dbReference type="GO" id="GO:0031507">
    <property type="term" value="P:heterochromatin formation"/>
    <property type="evidence" value="ECO:0007669"/>
    <property type="project" value="TreeGrafter"/>
</dbReference>
<evidence type="ECO:0000256" key="13">
    <source>
        <dbReference type="ARBA" id="ARBA00023242"/>
    </source>
</evidence>
<keyword evidence="5" id="KW-0158">Chromosome</keyword>